<dbReference type="PANTHER" id="PTHR23301">
    <property type="entry name" value="CHITIN BINDING PERITROPHIN-A"/>
    <property type="match status" value="1"/>
</dbReference>
<keyword evidence="4" id="KW-1015">Disulfide bond</keyword>
<dbReference type="Pfam" id="PF01607">
    <property type="entry name" value="CBM_14"/>
    <property type="match status" value="7"/>
</dbReference>
<evidence type="ECO:0000256" key="2">
    <source>
        <dbReference type="ARBA" id="ARBA00022729"/>
    </source>
</evidence>
<evidence type="ECO:0000256" key="5">
    <source>
        <dbReference type="ARBA" id="ARBA00023180"/>
    </source>
</evidence>
<evidence type="ECO:0000313" key="8">
    <source>
        <dbReference type="WBParaSite" id="PgR001X_g029_t05"/>
    </source>
</evidence>
<dbReference type="SMART" id="SM00494">
    <property type="entry name" value="ChtBD2"/>
    <property type="match status" value="8"/>
</dbReference>
<dbReference type="InterPro" id="IPR051940">
    <property type="entry name" value="Chitin_bind-dev_reg"/>
</dbReference>
<feature type="domain" description="Chitin-binding type-2" evidence="6">
    <location>
        <begin position="336"/>
        <end position="380"/>
    </location>
</feature>
<keyword evidence="5" id="KW-0325">Glycoprotein</keyword>
<feature type="domain" description="Chitin-binding type-2" evidence="6">
    <location>
        <begin position="143"/>
        <end position="199"/>
    </location>
</feature>
<feature type="domain" description="Chitin-binding type-2" evidence="6">
    <location>
        <begin position="611"/>
        <end position="667"/>
    </location>
</feature>
<evidence type="ECO:0000259" key="6">
    <source>
        <dbReference type="PROSITE" id="PS50940"/>
    </source>
</evidence>
<feature type="domain" description="Chitin-binding type-2" evidence="6">
    <location>
        <begin position="442"/>
        <end position="498"/>
    </location>
</feature>
<organism evidence="7 8">
    <name type="scientific">Parascaris univalens</name>
    <name type="common">Nematode worm</name>
    <dbReference type="NCBI Taxonomy" id="6257"/>
    <lineage>
        <taxon>Eukaryota</taxon>
        <taxon>Metazoa</taxon>
        <taxon>Ecdysozoa</taxon>
        <taxon>Nematoda</taxon>
        <taxon>Chromadorea</taxon>
        <taxon>Rhabditida</taxon>
        <taxon>Spirurina</taxon>
        <taxon>Ascaridomorpha</taxon>
        <taxon>Ascaridoidea</taxon>
        <taxon>Ascarididae</taxon>
        <taxon>Parascaris</taxon>
    </lineage>
</organism>
<accession>A0A915A488</accession>
<sequence>SHLIVSYFLVWLSKYCRGSRVELILVALRSRAMISACVITALVAWLDAVHVSMADAERGTGFCERRSDGTFTVGCISEFFVCSSSFAFVMFCPSGLFFDENVQKCLPRWYASACRGSGNVPLKMAPLAAALASVLPSAEPEESGFCAGRPDGRYNIGCISAYTACMNERAIAMECPSSLVLDEPSGECLDEAYVSSCGKSITTQTSVAAVAAGFTMTTPPITSTNPPIRLAAVHLLPISMFSCNGMSDGVYSHGCFGSVAACIEGQAVIIKCPDNLKYDSNSGSCLSETYVAECANAPTRESAVLLPPTEATAVALGLVEPSLTVRPNEVHPSPAGDACVVADGVYARRCSSDFVICISHEPVFANCPDSLVFDSSRRQCVPRCSMNVCGCAVGGVSEQAHGATYPTLAEPTAEAMTGRTLTVEAVVSDGPITESATAPTPSDPCTGRTDGMYSLECASHFLGCVGEQAMLLRCPEHLVYDADKNQCLPRHDVKECGLESTTTQASTVTNNNPENTTESQVCTNRADGMYSLGCSTRFVGCVGGHAWFLQCPHNMTYDKETNKCLARYSVRECGLQSPVTTEAPTVATPTITQMRIVRKGPAFEAQMTLTGFSCADRPDGTYSSGCSTLITACVYGEAHFLRCPTPLKYDVETEQCLLEPYIRECGEATTTTKTADANTATSEAVPLTVATTAMISKSTGHCRQHKNGIVAMRCSPNFVECIDGRPNYHSCDRGLIFNPSTGACNPKASGFKRSTAMWQSGAELLYDNSTFLAHNFGSRR</sequence>
<dbReference type="WBParaSite" id="PgR001X_g029_t05">
    <property type="protein sequence ID" value="PgR001X_g029_t05"/>
    <property type="gene ID" value="PgR001X_g029"/>
</dbReference>
<dbReference type="AlphaFoldDB" id="A0A915A488"/>
<dbReference type="Gene3D" id="2.170.140.10">
    <property type="entry name" value="Chitin binding domain"/>
    <property type="match status" value="3"/>
</dbReference>
<dbReference type="SUPFAM" id="SSF57625">
    <property type="entry name" value="Invertebrate chitin-binding proteins"/>
    <property type="match status" value="8"/>
</dbReference>
<reference evidence="8" key="1">
    <citation type="submission" date="2022-11" db="UniProtKB">
        <authorList>
            <consortium name="WormBaseParasite"/>
        </authorList>
    </citation>
    <scope>IDENTIFICATION</scope>
</reference>
<keyword evidence="2" id="KW-0732">Signal</keyword>
<proteinExistence type="predicted"/>
<dbReference type="InterPro" id="IPR036508">
    <property type="entry name" value="Chitin-bd_dom_sf"/>
</dbReference>
<evidence type="ECO:0000313" key="7">
    <source>
        <dbReference type="Proteomes" id="UP000887569"/>
    </source>
</evidence>
<evidence type="ECO:0000256" key="1">
    <source>
        <dbReference type="ARBA" id="ARBA00022669"/>
    </source>
</evidence>
<feature type="domain" description="Chitin-binding type-2" evidence="6">
    <location>
        <begin position="699"/>
        <end position="756"/>
    </location>
</feature>
<feature type="domain" description="Chitin-binding type-2" evidence="6">
    <location>
        <begin position="60"/>
        <end position="116"/>
    </location>
</feature>
<dbReference type="GO" id="GO:0005576">
    <property type="term" value="C:extracellular region"/>
    <property type="evidence" value="ECO:0007669"/>
    <property type="project" value="InterPro"/>
</dbReference>
<dbReference type="PROSITE" id="PS50940">
    <property type="entry name" value="CHIT_BIND_II"/>
    <property type="match status" value="8"/>
</dbReference>
<evidence type="ECO:0000256" key="4">
    <source>
        <dbReference type="ARBA" id="ARBA00023157"/>
    </source>
</evidence>
<feature type="domain" description="Chitin-binding type-2" evidence="6">
    <location>
        <begin position="240"/>
        <end position="296"/>
    </location>
</feature>
<dbReference type="PANTHER" id="PTHR23301:SF109">
    <property type="entry name" value="CHITIN-BINDING TYPE-2 DOMAIN-CONTAINING PROTEIN"/>
    <property type="match status" value="1"/>
</dbReference>
<name>A0A915A488_PARUN</name>
<evidence type="ECO:0000256" key="3">
    <source>
        <dbReference type="ARBA" id="ARBA00022737"/>
    </source>
</evidence>
<keyword evidence="1" id="KW-0147">Chitin-binding</keyword>
<feature type="domain" description="Chitin-binding type-2" evidence="6">
    <location>
        <begin position="519"/>
        <end position="575"/>
    </location>
</feature>
<dbReference type="InterPro" id="IPR002557">
    <property type="entry name" value="Chitin-bd_dom"/>
</dbReference>
<keyword evidence="7" id="KW-1185">Reference proteome</keyword>
<dbReference type="GO" id="GO:0008061">
    <property type="term" value="F:chitin binding"/>
    <property type="evidence" value="ECO:0007669"/>
    <property type="project" value="UniProtKB-KW"/>
</dbReference>
<keyword evidence="3" id="KW-0677">Repeat</keyword>
<dbReference type="Proteomes" id="UP000887569">
    <property type="component" value="Unplaced"/>
</dbReference>
<protein>
    <submittedName>
        <fullName evidence="8">Chitin-binding type-2 domain-containing protein</fullName>
    </submittedName>
</protein>